<evidence type="ECO:0000313" key="2">
    <source>
        <dbReference type="EMBL" id="AOK16098.1"/>
    </source>
</evidence>
<evidence type="ECO:0000256" key="1">
    <source>
        <dbReference type="SAM" id="MobiDB-lite"/>
    </source>
</evidence>
<gene>
    <name evidence="2" type="ORF">WT26_08745</name>
</gene>
<reference evidence="2 3" key="1">
    <citation type="submission" date="2015-12" db="EMBL/GenBank/DDBJ databases">
        <title>Diversity of Burkholderia near neighbor genomes.</title>
        <authorList>
            <person name="Sahl J."/>
            <person name="Wagner D."/>
            <person name="Keim P."/>
        </authorList>
    </citation>
    <scope>NUCLEOTIDE SEQUENCE [LARGE SCALE GENOMIC DNA]</scope>
    <source>
        <strain evidence="2 3">MSMB1184WGS</strain>
    </source>
</reference>
<dbReference type="EMBL" id="CP013443">
    <property type="protein sequence ID" value="AOK16098.1"/>
    <property type="molecule type" value="Genomic_DNA"/>
</dbReference>
<sequence>MSQQQPPAFGLPADPLHHARTAPRLRARRERVIPGQLAANPTTCDDLAAAASARRPAACRPAALARHRAGRLAPTACATARHTPTVVSRAGRPYTLKKLSATKMPAAFGRTSDTPAWIAALRASPSFRSALTQRGYRA</sequence>
<organism evidence="2 3">
    <name type="scientific">Burkholderia cepacia</name>
    <name type="common">Pseudomonas cepacia</name>
    <dbReference type="NCBI Taxonomy" id="292"/>
    <lineage>
        <taxon>Bacteria</taxon>
        <taxon>Pseudomonadati</taxon>
        <taxon>Pseudomonadota</taxon>
        <taxon>Betaproteobacteria</taxon>
        <taxon>Burkholderiales</taxon>
        <taxon>Burkholderiaceae</taxon>
        <taxon>Burkholderia</taxon>
        <taxon>Burkholderia cepacia complex</taxon>
    </lineage>
</organism>
<accession>A0A1B4PQ72</accession>
<feature type="region of interest" description="Disordered" evidence="1">
    <location>
        <begin position="1"/>
        <end position="27"/>
    </location>
</feature>
<dbReference type="Proteomes" id="UP000094776">
    <property type="component" value="Chromosome 1"/>
</dbReference>
<feature type="compositionally biased region" description="Basic residues" evidence="1">
    <location>
        <begin position="18"/>
        <end position="27"/>
    </location>
</feature>
<evidence type="ECO:0000313" key="3">
    <source>
        <dbReference type="Proteomes" id="UP000094776"/>
    </source>
</evidence>
<protein>
    <submittedName>
        <fullName evidence="2">Uncharacterized protein</fullName>
    </submittedName>
</protein>
<dbReference type="RefSeq" id="WP_069272627.1">
    <property type="nucleotide sequence ID" value="NZ_CP013443.1"/>
</dbReference>
<proteinExistence type="predicted"/>
<dbReference type="AlphaFoldDB" id="A0A1B4PQ72"/>
<name>A0A1B4PQ72_BURCE</name>